<dbReference type="PANTHER" id="PTHR31190:SF181">
    <property type="entry name" value="OS02G0764700 PROTEIN"/>
    <property type="match status" value="1"/>
</dbReference>
<evidence type="ECO:0000259" key="8">
    <source>
        <dbReference type="PROSITE" id="PS51032"/>
    </source>
</evidence>
<keyword evidence="4" id="KW-0804">Transcription</keyword>
<feature type="domain" description="AP2/ERF" evidence="8">
    <location>
        <begin position="163"/>
        <end position="220"/>
    </location>
</feature>
<dbReference type="GO" id="GO:0005634">
    <property type="term" value="C:nucleus"/>
    <property type="evidence" value="ECO:0007669"/>
    <property type="project" value="UniProtKB-SubCell"/>
</dbReference>
<dbReference type="Gene3D" id="3.30.730.10">
    <property type="entry name" value="AP2/ERF domain"/>
    <property type="match status" value="1"/>
</dbReference>
<dbReference type="PANTHER" id="PTHR31190">
    <property type="entry name" value="DNA-BINDING DOMAIN"/>
    <property type="match status" value="1"/>
</dbReference>
<gene>
    <name evidence="9" type="ORF">B456_008G025100</name>
</gene>
<keyword evidence="3" id="KW-0238">DNA-binding</keyword>
<dbReference type="SUPFAM" id="SSF54171">
    <property type="entry name" value="DNA-binding domain"/>
    <property type="match status" value="1"/>
</dbReference>
<feature type="region of interest" description="Disordered" evidence="7">
    <location>
        <begin position="136"/>
        <end position="164"/>
    </location>
</feature>
<dbReference type="PRINTS" id="PR00367">
    <property type="entry name" value="ETHRSPELEMNT"/>
</dbReference>
<dbReference type="AlphaFoldDB" id="A0A0D2R7R8"/>
<dbReference type="GO" id="GO:0003677">
    <property type="term" value="F:DNA binding"/>
    <property type="evidence" value="ECO:0007669"/>
    <property type="project" value="UniProtKB-KW"/>
</dbReference>
<dbReference type="GO" id="GO:0009873">
    <property type="term" value="P:ethylene-activated signaling pathway"/>
    <property type="evidence" value="ECO:0007669"/>
    <property type="project" value="InterPro"/>
</dbReference>
<dbReference type="SMART" id="SM00380">
    <property type="entry name" value="AP2"/>
    <property type="match status" value="1"/>
</dbReference>
<keyword evidence="2" id="KW-0805">Transcription regulation</keyword>
<dbReference type="eggNOG" id="ENOG502S258">
    <property type="taxonomic scope" value="Eukaryota"/>
</dbReference>
<dbReference type="InterPro" id="IPR001471">
    <property type="entry name" value="AP2/ERF_dom"/>
</dbReference>
<evidence type="ECO:0000313" key="10">
    <source>
        <dbReference type="Proteomes" id="UP000032304"/>
    </source>
</evidence>
<evidence type="ECO:0000313" key="9">
    <source>
        <dbReference type="EMBL" id="KJB47408.1"/>
    </source>
</evidence>
<evidence type="ECO:0000256" key="5">
    <source>
        <dbReference type="ARBA" id="ARBA00023242"/>
    </source>
</evidence>
<feature type="compositionally biased region" description="Basic residues" evidence="7">
    <location>
        <begin position="155"/>
        <end position="164"/>
    </location>
</feature>
<dbReference type="EMBL" id="CM001747">
    <property type="protein sequence ID" value="KJB47408.1"/>
    <property type="molecule type" value="Genomic_DNA"/>
</dbReference>
<proteinExistence type="inferred from homology"/>
<evidence type="ECO:0000256" key="2">
    <source>
        <dbReference type="ARBA" id="ARBA00023015"/>
    </source>
</evidence>
<dbReference type="PROSITE" id="PS51032">
    <property type="entry name" value="AP2_ERF"/>
    <property type="match status" value="1"/>
</dbReference>
<organism evidence="9 10">
    <name type="scientific">Gossypium raimondii</name>
    <name type="common">Peruvian cotton</name>
    <name type="synonym">Gossypium klotzschianum subsp. raimondii</name>
    <dbReference type="NCBI Taxonomy" id="29730"/>
    <lineage>
        <taxon>Eukaryota</taxon>
        <taxon>Viridiplantae</taxon>
        <taxon>Streptophyta</taxon>
        <taxon>Embryophyta</taxon>
        <taxon>Tracheophyta</taxon>
        <taxon>Spermatophyta</taxon>
        <taxon>Magnoliopsida</taxon>
        <taxon>eudicotyledons</taxon>
        <taxon>Gunneridae</taxon>
        <taxon>Pentapetalae</taxon>
        <taxon>rosids</taxon>
        <taxon>malvids</taxon>
        <taxon>Malvales</taxon>
        <taxon>Malvaceae</taxon>
        <taxon>Malvoideae</taxon>
        <taxon>Gossypium</taxon>
    </lineage>
</organism>
<evidence type="ECO:0000256" key="6">
    <source>
        <dbReference type="ARBA" id="ARBA00024343"/>
    </source>
</evidence>
<sequence length="318" mass="35179">MKGKWKTRVQCTTPNKVRDFSQFTSTSLSRLHRDLSRLRRRLMSPPPPPLHPLSSEQEISVMVSTLKNVITGSTPSSSSADLRFDFGAPGGSASTFTGGFNADRGNMVFQVSEVLDKCHVCKFDGCLGCNLFPPSQQEEKKGTTSATTTTSAIKTKTKRVKKNYRGVRQRPWGKWAAEIRDPRRATRVWLGTFNTAEEAARAYDKAAIDFRGPRAKLNFPFPDSNSKADVIPPPPAAATAVGFDHEISTRSVQKEKERNDVISMEMDTEKGLGSTEFWDAIGEDEIQQWMMTMSEFGGDSYSSDSATTTVTTGNVHTF</sequence>
<dbReference type="InterPro" id="IPR044808">
    <property type="entry name" value="ERF_plant"/>
</dbReference>
<reference evidence="9 10" key="1">
    <citation type="journal article" date="2012" name="Nature">
        <title>Repeated polyploidization of Gossypium genomes and the evolution of spinnable cotton fibres.</title>
        <authorList>
            <person name="Paterson A.H."/>
            <person name="Wendel J.F."/>
            <person name="Gundlach H."/>
            <person name="Guo H."/>
            <person name="Jenkins J."/>
            <person name="Jin D."/>
            <person name="Llewellyn D."/>
            <person name="Showmaker K.C."/>
            <person name="Shu S."/>
            <person name="Udall J."/>
            <person name="Yoo M.J."/>
            <person name="Byers R."/>
            <person name="Chen W."/>
            <person name="Doron-Faigenboim A."/>
            <person name="Duke M.V."/>
            <person name="Gong L."/>
            <person name="Grimwood J."/>
            <person name="Grover C."/>
            <person name="Grupp K."/>
            <person name="Hu G."/>
            <person name="Lee T.H."/>
            <person name="Li J."/>
            <person name="Lin L."/>
            <person name="Liu T."/>
            <person name="Marler B.S."/>
            <person name="Page J.T."/>
            <person name="Roberts A.W."/>
            <person name="Romanel E."/>
            <person name="Sanders W.S."/>
            <person name="Szadkowski E."/>
            <person name="Tan X."/>
            <person name="Tang H."/>
            <person name="Xu C."/>
            <person name="Wang J."/>
            <person name="Wang Z."/>
            <person name="Zhang D."/>
            <person name="Zhang L."/>
            <person name="Ashrafi H."/>
            <person name="Bedon F."/>
            <person name="Bowers J.E."/>
            <person name="Brubaker C.L."/>
            <person name="Chee P.W."/>
            <person name="Das S."/>
            <person name="Gingle A.R."/>
            <person name="Haigler C.H."/>
            <person name="Harker D."/>
            <person name="Hoffmann L.V."/>
            <person name="Hovav R."/>
            <person name="Jones D.C."/>
            <person name="Lemke C."/>
            <person name="Mansoor S."/>
            <person name="ur Rahman M."/>
            <person name="Rainville L.N."/>
            <person name="Rambani A."/>
            <person name="Reddy U.K."/>
            <person name="Rong J.K."/>
            <person name="Saranga Y."/>
            <person name="Scheffler B.E."/>
            <person name="Scheffler J.A."/>
            <person name="Stelly D.M."/>
            <person name="Triplett B.A."/>
            <person name="Van Deynze A."/>
            <person name="Vaslin M.F."/>
            <person name="Waghmare V.N."/>
            <person name="Walford S.A."/>
            <person name="Wright R.J."/>
            <person name="Zaki E.A."/>
            <person name="Zhang T."/>
            <person name="Dennis E.S."/>
            <person name="Mayer K.F."/>
            <person name="Peterson D.G."/>
            <person name="Rokhsar D.S."/>
            <person name="Wang X."/>
            <person name="Schmutz J."/>
        </authorList>
    </citation>
    <scope>NUCLEOTIDE SEQUENCE [LARGE SCALE GENOMIC DNA]</scope>
</reference>
<comment type="similarity">
    <text evidence="6">Belongs to the AP2/ERF transcription factor family. ERF subfamily.</text>
</comment>
<dbReference type="OMA" id="ADFHQLM"/>
<keyword evidence="10" id="KW-1185">Reference proteome</keyword>
<dbReference type="Gramene" id="KJB47408">
    <property type="protein sequence ID" value="KJB47408"/>
    <property type="gene ID" value="B456_008G025100"/>
</dbReference>
<accession>A0A0D2R7R8</accession>
<dbReference type="Proteomes" id="UP000032304">
    <property type="component" value="Chromosome 8"/>
</dbReference>
<dbReference type="GO" id="GO:0003700">
    <property type="term" value="F:DNA-binding transcription factor activity"/>
    <property type="evidence" value="ECO:0007669"/>
    <property type="project" value="InterPro"/>
</dbReference>
<feature type="compositionally biased region" description="Low complexity" evidence="7">
    <location>
        <begin position="143"/>
        <end position="154"/>
    </location>
</feature>
<dbReference type="Pfam" id="PF00847">
    <property type="entry name" value="AP2"/>
    <property type="match status" value="1"/>
</dbReference>
<dbReference type="InterPro" id="IPR036955">
    <property type="entry name" value="AP2/ERF_dom_sf"/>
</dbReference>
<evidence type="ECO:0000256" key="7">
    <source>
        <dbReference type="SAM" id="MobiDB-lite"/>
    </source>
</evidence>
<dbReference type="InterPro" id="IPR016177">
    <property type="entry name" value="DNA-bd_dom_sf"/>
</dbReference>
<comment type="subcellular location">
    <subcellularLocation>
        <location evidence="1">Nucleus</location>
    </subcellularLocation>
</comment>
<evidence type="ECO:0000256" key="1">
    <source>
        <dbReference type="ARBA" id="ARBA00004123"/>
    </source>
</evidence>
<evidence type="ECO:0000256" key="3">
    <source>
        <dbReference type="ARBA" id="ARBA00023125"/>
    </source>
</evidence>
<evidence type="ECO:0000256" key="4">
    <source>
        <dbReference type="ARBA" id="ARBA00023163"/>
    </source>
</evidence>
<protein>
    <recommendedName>
        <fullName evidence="8">AP2/ERF domain-containing protein</fullName>
    </recommendedName>
</protein>
<dbReference type="FunFam" id="3.30.730.10:FF:000001">
    <property type="entry name" value="Ethylene-responsive transcription factor 2"/>
    <property type="match status" value="1"/>
</dbReference>
<dbReference type="STRING" id="29730.A0A0D2R7R8"/>
<dbReference type="CDD" id="cd00018">
    <property type="entry name" value="AP2"/>
    <property type="match status" value="1"/>
</dbReference>
<name>A0A0D2R7R8_GOSRA</name>
<keyword evidence="5" id="KW-0539">Nucleus</keyword>